<dbReference type="Pfam" id="PF04338">
    <property type="entry name" value="DUF481"/>
    <property type="match status" value="1"/>
</dbReference>
<dbReference type="OrthoDB" id="6118633at2"/>
<dbReference type="RefSeq" id="WP_109643938.1">
    <property type="nucleotide sequence ID" value="NZ_QGGB01000001.1"/>
</dbReference>
<evidence type="ECO:0000313" key="2">
    <source>
        <dbReference type="EMBL" id="PWN08234.1"/>
    </source>
</evidence>
<name>A0A316TZ82_9BACT</name>
<accession>A0A316TZ82</accession>
<feature type="signal peptide" evidence="1">
    <location>
        <begin position="1"/>
        <end position="21"/>
    </location>
</feature>
<protein>
    <recommendedName>
        <fullName evidence="4">DUF481 domain-containing protein</fullName>
    </recommendedName>
</protein>
<evidence type="ECO:0000313" key="3">
    <source>
        <dbReference type="Proteomes" id="UP000245533"/>
    </source>
</evidence>
<dbReference type="InterPro" id="IPR007433">
    <property type="entry name" value="DUF481"/>
</dbReference>
<dbReference type="Proteomes" id="UP000245533">
    <property type="component" value="Unassembled WGS sequence"/>
</dbReference>
<dbReference type="EMBL" id="QGGB01000001">
    <property type="protein sequence ID" value="PWN08234.1"/>
    <property type="molecule type" value="Genomic_DNA"/>
</dbReference>
<keyword evidence="3" id="KW-1185">Reference proteome</keyword>
<proteinExistence type="predicted"/>
<organism evidence="2 3">
    <name type="scientific">Rhodohalobacter mucosus</name>
    <dbReference type="NCBI Taxonomy" id="2079485"/>
    <lineage>
        <taxon>Bacteria</taxon>
        <taxon>Pseudomonadati</taxon>
        <taxon>Balneolota</taxon>
        <taxon>Balneolia</taxon>
        <taxon>Balneolales</taxon>
        <taxon>Balneolaceae</taxon>
        <taxon>Rhodohalobacter</taxon>
    </lineage>
</organism>
<gene>
    <name evidence="2" type="ORF">DDZ15_00965</name>
</gene>
<feature type="chain" id="PRO_5016388838" description="DUF481 domain-containing protein" evidence="1">
    <location>
        <begin position="22"/>
        <end position="254"/>
    </location>
</feature>
<comment type="caution">
    <text evidence="2">The sequence shown here is derived from an EMBL/GenBank/DDBJ whole genome shotgun (WGS) entry which is preliminary data.</text>
</comment>
<evidence type="ECO:0008006" key="4">
    <source>
        <dbReference type="Google" id="ProtNLM"/>
    </source>
</evidence>
<keyword evidence="1" id="KW-0732">Signal</keyword>
<evidence type="ECO:0000256" key="1">
    <source>
        <dbReference type="SAM" id="SignalP"/>
    </source>
</evidence>
<dbReference type="AlphaFoldDB" id="A0A316TZ82"/>
<sequence>MHRISVLIPILFLAITFPATAQVLNVEQVRADSDTTGWVGELGFDLSLNKFNDRVLKTGGEANASYFSHLHQYILLTQLDIVTVDGNPLVSDGYSHLRATLLRKKPLSPELFTQYQYNNNLDLKNRALAGAGVRYNFLNGESISGSFSTGLMAEYEEWELSDTETVENTFLKSTSNLVIRGQLNPQASLTLIGYYQARPDRFFEPRVTSENRLTLRISERLSFRVNFTLMYDTDPVIDVPNLTYELKNGLVFTL</sequence>
<reference evidence="2 3" key="1">
    <citation type="submission" date="2018-05" db="EMBL/GenBank/DDBJ databases">
        <title>Rhodohalobacter halophilus gen. nov., sp. nov., a moderately halophilic member of the family Balneolaceae.</title>
        <authorList>
            <person name="Liu Z.-W."/>
        </authorList>
    </citation>
    <scope>NUCLEOTIDE SEQUENCE [LARGE SCALE GENOMIC DNA]</scope>
    <source>
        <strain evidence="2 3">8A47</strain>
    </source>
</reference>